<keyword evidence="2" id="KW-1185">Reference proteome</keyword>
<comment type="caution">
    <text evidence="1">The sequence shown here is derived from an EMBL/GenBank/DDBJ whole genome shotgun (WGS) entry which is preliminary data.</text>
</comment>
<dbReference type="Proteomes" id="UP000191661">
    <property type="component" value="Unassembled WGS sequence"/>
</dbReference>
<sequence>MKQLEYINVHAEDKRELRINIKNKLFNLFCSYEFREIKRIIEYDNYIKNSNNLLIDFEKWGSETKSLFIKSLSEIQPQIILKYLKTSKNFENRP</sequence>
<dbReference type="EMBL" id="JXMW01000001">
    <property type="protein sequence ID" value="OQD59874.1"/>
    <property type="molecule type" value="Genomic_DNA"/>
</dbReference>
<evidence type="ECO:0000313" key="2">
    <source>
        <dbReference type="Proteomes" id="UP000191661"/>
    </source>
</evidence>
<protein>
    <submittedName>
        <fullName evidence="1">Uncharacterized protein</fullName>
    </submittedName>
</protein>
<organism evidence="1 2">
    <name type="scientific">Methanobrevibacter arboriphilus JCM 13429 = DSM 1125</name>
    <dbReference type="NCBI Taxonomy" id="1300164"/>
    <lineage>
        <taxon>Archaea</taxon>
        <taxon>Methanobacteriati</taxon>
        <taxon>Methanobacteriota</taxon>
        <taxon>Methanomada group</taxon>
        <taxon>Methanobacteria</taxon>
        <taxon>Methanobacteriales</taxon>
        <taxon>Methanobacteriaceae</taxon>
        <taxon>Methanobrevibacter</taxon>
    </lineage>
</organism>
<accession>A0A1V6N5C7</accession>
<gene>
    <name evidence="1" type="ORF">MBBAR_1c02840</name>
</gene>
<proteinExistence type="predicted"/>
<dbReference type="RefSeq" id="WP_080459491.1">
    <property type="nucleotide sequence ID" value="NZ_JXMW01000001.1"/>
</dbReference>
<evidence type="ECO:0000313" key="1">
    <source>
        <dbReference type="EMBL" id="OQD59874.1"/>
    </source>
</evidence>
<name>A0A1V6N5C7_METAZ</name>
<dbReference type="AlphaFoldDB" id="A0A1V6N5C7"/>
<reference evidence="1 2" key="1">
    <citation type="submission" date="2014-12" db="EMBL/GenBank/DDBJ databases">
        <title>Genome sequence of Methanobrevibacter arboriphilicus DH1, DSM1125.</title>
        <authorList>
            <person name="Poehlein A."/>
            <person name="Thauer R.K."/>
            <person name="Seedorf H."/>
            <person name="Daniel R."/>
        </authorList>
    </citation>
    <scope>NUCLEOTIDE SEQUENCE [LARGE SCALE GENOMIC DNA]</scope>
    <source>
        <strain evidence="1 2">DH1</strain>
    </source>
</reference>